<evidence type="ECO:0000256" key="1">
    <source>
        <dbReference type="ARBA" id="ARBA00004196"/>
    </source>
</evidence>
<proteinExistence type="inferred from homology"/>
<evidence type="ECO:0000313" key="6">
    <source>
        <dbReference type="EMBL" id="RUR84731.1"/>
    </source>
</evidence>
<gene>
    <name evidence="6" type="ORF">PCC6912_16260</name>
</gene>
<evidence type="ECO:0000256" key="4">
    <source>
        <dbReference type="ARBA" id="ARBA00022729"/>
    </source>
</evidence>
<dbReference type="InterPro" id="IPR002491">
    <property type="entry name" value="ABC_transptr_periplasmic_BD"/>
</dbReference>
<dbReference type="GO" id="GO:1901678">
    <property type="term" value="P:iron coordination entity transport"/>
    <property type="evidence" value="ECO:0007669"/>
    <property type="project" value="UniProtKB-ARBA"/>
</dbReference>
<keyword evidence="3" id="KW-0813">Transport</keyword>
<dbReference type="STRING" id="211165.GCA_000317285_03775"/>
<dbReference type="PROSITE" id="PS50983">
    <property type="entry name" value="FE_B12_PBP"/>
    <property type="match status" value="1"/>
</dbReference>
<dbReference type="Gene3D" id="3.40.50.1980">
    <property type="entry name" value="Nitrogenase molybdenum iron protein domain"/>
    <property type="match status" value="1"/>
</dbReference>
<keyword evidence="4" id="KW-0732">Signal</keyword>
<dbReference type="AlphaFoldDB" id="A0A433NNF1"/>
<reference evidence="6 7" key="1">
    <citation type="journal article" date="2019" name="Genome Biol. Evol.">
        <title>Day and night: Metabolic profiles and evolutionary relationships of six axenic non-marine cyanobacteria.</title>
        <authorList>
            <person name="Will S.E."/>
            <person name="Henke P."/>
            <person name="Boedeker C."/>
            <person name="Huang S."/>
            <person name="Brinkmann H."/>
            <person name="Rohde M."/>
            <person name="Jarek M."/>
            <person name="Friedl T."/>
            <person name="Seufert S."/>
            <person name="Schumacher M."/>
            <person name="Overmann J."/>
            <person name="Neumann-Schaal M."/>
            <person name="Petersen J."/>
        </authorList>
    </citation>
    <scope>NUCLEOTIDE SEQUENCE [LARGE SCALE GENOMIC DNA]</scope>
    <source>
        <strain evidence="6 7">PCC 6912</strain>
    </source>
</reference>
<dbReference type="PANTHER" id="PTHR30532:SF25">
    <property type="entry name" value="IRON(III) DICITRATE-BINDING PERIPLASMIC PROTEIN"/>
    <property type="match status" value="1"/>
</dbReference>
<dbReference type="SUPFAM" id="SSF53807">
    <property type="entry name" value="Helical backbone' metal receptor"/>
    <property type="match status" value="1"/>
</dbReference>
<keyword evidence="7" id="KW-1185">Reference proteome</keyword>
<comment type="caution">
    <text evidence="6">The sequence shown here is derived from an EMBL/GenBank/DDBJ whole genome shotgun (WGS) entry which is preliminary data.</text>
</comment>
<comment type="similarity">
    <text evidence="2">Belongs to the bacterial solute-binding protein 8 family.</text>
</comment>
<dbReference type="GO" id="GO:0030288">
    <property type="term" value="C:outer membrane-bounded periplasmic space"/>
    <property type="evidence" value="ECO:0007669"/>
    <property type="project" value="TreeGrafter"/>
</dbReference>
<organism evidence="6 7">
    <name type="scientific">Chlorogloeopsis fritschii PCC 6912</name>
    <dbReference type="NCBI Taxonomy" id="211165"/>
    <lineage>
        <taxon>Bacteria</taxon>
        <taxon>Bacillati</taxon>
        <taxon>Cyanobacteriota</taxon>
        <taxon>Cyanophyceae</taxon>
        <taxon>Nostocales</taxon>
        <taxon>Chlorogloeopsidaceae</taxon>
        <taxon>Chlorogloeopsis</taxon>
    </lineage>
</organism>
<evidence type="ECO:0000256" key="3">
    <source>
        <dbReference type="ARBA" id="ARBA00022448"/>
    </source>
</evidence>
<dbReference type="Proteomes" id="UP000268857">
    <property type="component" value="Unassembled WGS sequence"/>
</dbReference>
<name>A0A433NNF1_CHLFR</name>
<evidence type="ECO:0000313" key="7">
    <source>
        <dbReference type="Proteomes" id="UP000268857"/>
    </source>
</evidence>
<feature type="domain" description="Fe/B12 periplasmic-binding" evidence="5">
    <location>
        <begin position="1"/>
        <end position="147"/>
    </location>
</feature>
<evidence type="ECO:0000259" key="5">
    <source>
        <dbReference type="PROSITE" id="PS50983"/>
    </source>
</evidence>
<dbReference type="OrthoDB" id="425173at2"/>
<dbReference type="RefSeq" id="WP_016875669.1">
    <property type="nucleotide sequence ID" value="NZ_CP170746.1"/>
</dbReference>
<dbReference type="EMBL" id="RSCJ01000004">
    <property type="protein sequence ID" value="RUR84731.1"/>
    <property type="molecule type" value="Genomic_DNA"/>
</dbReference>
<dbReference type="PANTHER" id="PTHR30532">
    <property type="entry name" value="IRON III DICITRATE-BINDING PERIPLASMIC PROTEIN"/>
    <property type="match status" value="1"/>
</dbReference>
<dbReference type="InterPro" id="IPR051313">
    <property type="entry name" value="Bact_iron-sidero_bind"/>
</dbReference>
<protein>
    <recommendedName>
        <fullName evidence="5">Fe/B12 periplasmic-binding domain-containing protein</fullName>
    </recommendedName>
</protein>
<dbReference type="Pfam" id="PF01497">
    <property type="entry name" value="Peripla_BP_2"/>
    <property type="match status" value="1"/>
</dbReference>
<sequence length="147" mass="17166">MDEYELRIENLKQALGDRRHQLLVSVATISSAYGIWAYGEKHPVGMVLNDIGFQRPLAQRGNFYYINNISEERLANIDGNVLFFLVHGNRRDREILEELQQRPLWRQLKAVQQNQVYFVDAGHWYSMDILAINAIIDDLFKYLVNAP</sequence>
<accession>A0A433NNF1</accession>
<evidence type="ECO:0000256" key="2">
    <source>
        <dbReference type="ARBA" id="ARBA00008814"/>
    </source>
</evidence>
<comment type="subcellular location">
    <subcellularLocation>
        <location evidence="1">Cell envelope</location>
    </subcellularLocation>
</comment>